<gene>
    <name evidence="2" type="ORF">NPIL_607571</name>
</gene>
<proteinExistence type="predicted"/>
<dbReference type="AlphaFoldDB" id="A0A8X6I2R5"/>
<dbReference type="Proteomes" id="UP000887013">
    <property type="component" value="Unassembled WGS sequence"/>
</dbReference>
<evidence type="ECO:0000313" key="2">
    <source>
        <dbReference type="EMBL" id="GFS28110.1"/>
    </source>
</evidence>
<name>A0A8X6I2R5_NEPPI</name>
<dbReference type="EMBL" id="BMAW01041368">
    <property type="protein sequence ID" value="GFS28110.1"/>
    <property type="molecule type" value="Genomic_DNA"/>
</dbReference>
<keyword evidence="3" id="KW-1185">Reference proteome</keyword>
<protein>
    <submittedName>
        <fullName evidence="2">Uncharacterized protein</fullName>
    </submittedName>
</protein>
<evidence type="ECO:0000256" key="1">
    <source>
        <dbReference type="SAM" id="MobiDB-lite"/>
    </source>
</evidence>
<sequence length="84" mass="9302">MSSVLFPYMVYLNPYVQMELTILHNGSKIEDVITPEFSLLRRSAILSSATGLGGIRPDATASLVPSMQTQRDSYPETLSDHSVR</sequence>
<evidence type="ECO:0000313" key="3">
    <source>
        <dbReference type="Proteomes" id="UP000887013"/>
    </source>
</evidence>
<organism evidence="2 3">
    <name type="scientific">Nephila pilipes</name>
    <name type="common">Giant wood spider</name>
    <name type="synonym">Nephila maculata</name>
    <dbReference type="NCBI Taxonomy" id="299642"/>
    <lineage>
        <taxon>Eukaryota</taxon>
        <taxon>Metazoa</taxon>
        <taxon>Ecdysozoa</taxon>
        <taxon>Arthropoda</taxon>
        <taxon>Chelicerata</taxon>
        <taxon>Arachnida</taxon>
        <taxon>Araneae</taxon>
        <taxon>Araneomorphae</taxon>
        <taxon>Entelegynae</taxon>
        <taxon>Araneoidea</taxon>
        <taxon>Nephilidae</taxon>
        <taxon>Nephila</taxon>
    </lineage>
</organism>
<reference evidence="2" key="1">
    <citation type="submission" date="2020-08" db="EMBL/GenBank/DDBJ databases">
        <title>Multicomponent nature underlies the extraordinary mechanical properties of spider dragline silk.</title>
        <authorList>
            <person name="Kono N."/>
            <person name="Nakamura H."/>
            <person name="Mori M."/>
            <person name="Yoshida Y."/>
            <person name="Ohtoshi R."/>
            <person name="Malay A.D."/>
            <person name="Moran D.A.P."/>
            <person name="Tomita M."/>
            <person name="Numata K."/>
            <person name="Arakawa K."/>
        </authorList>
    </citation>
    <scope>NUCLEOTIDE SEQUENCE</scope>
</reference>
<comment type="caution">
    <text evidence="2">The sequence shown here is derived from an EMBL/GenBank/DDBJ whole genome shotgun (WGS) entry which is preliminary data.</text>
</comment>
<feature type="region of interest" description="Disordered" evidence="1">
    <location>
        <begin position="50"/>
        <end position="84"/>
    </location>
</feature>
<feature type="compositionally biased region" description="Polar residues" evidence="1">
    <location>
        <begin position="63"/>
        <end position="72"/>
    </location>
</feature>
<accession>A0A8X6I2R5</accession>